<evidence type="ECO:0000313" key="2">
    <source>
        <dbReference type="EMBL" id="XCH24107.1"/>
    </source>
</evidence>
<proteinExistence type="predicted"/>
<evidence type="ECO:0000256" key="1">
    <source>
        <dbReference type="SAM" id="Phobius"/>
    </source>
</evidence>
<dbReference type="AlphaFoldDB" id="A0AAU8FKR3"/>
<feature type="transmembrane region" description="Helical" evidence="1">
    <location>
        <begin position="41"/>
        <end position="61"/>
    </location>
</feature>
<accession>A0AAU8FKR3</accession>
<protein>
    <submittedName>
        <fullName evidence="2">Uncharacterized protein</fullName>
    </submittedName>
</protein>
<keyword evidence="1" id="KW-0472">Membrane</keyword>
<feature type="transmembrane region" description="Helical" evidence="1">
    <location>
        <begin position="82"/>
        <end position="106"/>
    </location>
</feature>
<keyword evidence="1" id="KW-1133">Transmembrane helix</keyword>
<feature type="transmembrane region" description="Helical" evidence="1">
    <location>
        <begin position="12"/>
        <end position="35"/>
    </location>
</feature>
<dbReference type="RefSeq" id="WP_353719430.1">
    <property type="nucleotide sequence ID" value="NZ_CP159289.1"/>
</dbReference>
<organism evidence="2">
    <name type="scientific">Dyadobacter sp. 676</name>
    <dbReference type="NCBI Taxonomy" id="3088362"/>
    <lineage>
        <taxon>Bacteria</taxon>
        <taxon>Pseudomonadati</taxon>
        <taxon>Bacteroidota</taxon>
        <taxon>Cytophagia</taxon>
        <taxon>Cytophagales</taxon>
        <taxon>Spirosomataceae</taxon>
        <taxon>Dyadobacter</taxon>
    </lineage>
</organism>
<dbReference type="EMBL" id="CP159289">
    <property type="protein sequence ID" value="XCH24107.1"/>
    <property type="molecule type" value="Genomic_DNA"/>
</dbReference>
<name>A0AAU8FKR3_9BACT</name>
<feature type="transmembrane region" description="Helical" evidence="1">
    <location>
        <begin position="118"/>
        <end position="142"/>
    </location>
</feature>
<reference evidence="2" key="1">
    <citation type="submission" date="2024-06" db="EMBL/GenBank/DDBJ databases">
        <title>Sequencing and assembly of the genome of Dyadobacter sp. strain 676, a symbiont of Cyamopsis tetragonoloba.</title>
        <authorList>
            <person name="Guro P."/>
            <person name="Sazanova A."/>
            <person name="Kuznetsova I."/>
            <person name="Belimov A."/>
            <person name="Safronova V."/>
        </authorList>
    </citation>
    <scope>NUCLEOTIDE SEQUENCE</scope>
    <source>
        <strain evidence="2">676</strain>
    </source>
</reference>
<gene>
    <name evidence="2" type="ORF">ABV298_27970</name>
</gene>
<sequence length="177" mass="20430">MKLVTYTKQDIWIALSLLPVYILLMNYLAVGDIYFSNIGVFAKTTVISSVVFSLAYQFIHARIGFWFRKRYSHFKQTPKRMLLMIPAHIVCNVLIISVLFFGYAAFNFPGYAFDRTSYEWALGLGALMNIVVTCIHEGVYAFELWQQKLLETEKLRKANLQSQFESLEAADQPAFPF</sequence>
<keyword evidence="1" id="KW-0812">Transmembrane</keyword>